<proteinExistence type="predicted"/>
<name>A0ACA9MNG6_9GLOM</name>
<dbReference type="Proteomes" id="UP000789525">
    <property type="component" value="Unassembled WGS sequence"/>
</dbReference>
<dbReference type="EMBL" id="CAJVPT010013585">
    <property type="protein sequence ID" value="CAG8597204.1"/>
    <property type="molecule type" value="Genomic_DNA"/>
</dbReference>
<organism evidence="1 2">
    <name type="scientific">Acaulospora colombiana</name>
    <dbReference type="NCBI Taxonomy" id="27376"/>
    <lineage>
        <taxon>Eukaryota</taxon>
        <taxon>Fungi</taxon>
        <taxon>Fungi incertae sedis</taxon>
        <taxon>Mucoromycota</taxon>
        <taxon>Glomeromycotina</taxon>
        <taxon>Glomeromycetes</taxon>
        <taxon>Diversisporales</taxon>
        <taxon>Acaulosporaceae</taxon>
        <taxon>Acaulospora</taxon>
    </lineage>
</organism>
<evidence type="ECO:0000313" key="2">
    <source>
        <dbReference type="Proteomes" id="UP000789525"/>
    </source>
</evidence>
<protein>
    <submittedName>
        <fullName evidence="1">12885_t:CDS:1</fullName>
    </submittedName>
</protein>
<gene>
    <name evidence="1" type="ORF">ACOLOM_LOCUS6546</name>
</gene>
<accession>A0ACA9MNG6</accession>
<evidence type="ECO:0000313" key="1">
    <source>
        <dbReference type="EMBL" id="CAG8597204.1"/>
    </source>
</evidence>
<comment type="caution">
    <text evidence="1">The sequence shown here is derived from an EMBL/GenBank/DDBJ whole genome shotgun (WGS) entry which is preliminary data.</text>
</comment>
<reference evidence="1" key="1">
    <citation type="submission" date="2021-06" db="EMBL/GenBank/DDBJ databases">
        <authorList>
            <person name="Kallberg Y."/>
            <person name="Tangrot J."/>
            <person name="Rosling A."/>
        </authorList>
    </citation>
    <scope>NUCLEOTIDE SEQUENCE</scope>
    <source>
        <strain evidence="1">CL356</strain>
    </source>
</reference>
<sequence length="45" mass="5229">FTDLGLYLHRAIKLRIAEYLTIGNFPHQKNEQHVSQSIELRSSCT</sequence>
<keyword evidence="2" id="KW-1185">Reference proteome</keyword>
<feature type="non-terminal residue" evidence="1">
    <location>
        <position position="1"/>
    </location>
</feature>